<dbReference type="PANTHER" id="PTHR42730">
    <property type="entry name" value="2-OXOGLUTARATE SYNTHASE SUBUNIT KORC"/>
    <property type="match status" value="1"/>
</dbReference>
<sequence>MENKIFLGGLGGQGVVLGGKLLGLAAVEAHQYATSYSEYAPAMRNGYTYTTLILSDREVGAQVTASYDCMAFFDEESCAAQSQCLKDGGCYIVNTSLVRTMPEGNRGTVYRIPASDIAEELKNDRLLNVIMLGAVVEATGSVAPPVMEEVLRSAFGKKPRIAELNIAAFRRGMEAVRSQRAADEKGGSL</sequence>
<dbReference type="Proteomes" id="UP000184245">
    <property type="component" value="Unassembled WGS sequence"/>
</dbReference>
<dbReference type="STRING" id="1122155.SAMN02745158_03152"/>
<evidence type="ECO:0000313" key="3">
    <source>
        <dbReference type="EMBL" id="SHF28193.1"/>
    </source>
</evidence>
<dbReference type="OrthoDB" id="9789125at2"/>
<dbReference type="Pfam" id="PF01558">
    <property type="entry name" value="POR"/>
    <property type="match status" value="1"/>
</dbReference>
<organism evidence="3 4">
    <name type="scientific">Lactonifactor longoviformis DSM 17459</name>
    <dbReference type="NCBI Taxonomy" id="1122155"/>
    <lineage>
        <taxon>Bacteria</taxon>
        <taxon>Bacillati</taxon>
        <taxon>Bacillota</taxon>
        <taxon>Clostridia</taxon>
        <taxon>Eubacteriales</taxon>
        <taxon>Clostridiaceae</taxon>
        <taxon>Lactonifactor</taxon>
    </lineage>
</organism>
<dbReference type="PANTHER" id="PTHR42730:SF1">
    <property type="entry name" value="2-OXOGLUTARATE SYNTHASE SUBUNIT KORC"/>
    <property type="match status" value="1"/>
</dbReference>
<dbReference type="GO" id="GO:0016903">
    <property type="term" value="F:oxidoreductase activity, acting on the aldehyde or oxo group of donors"/>
    <property type="evidence" value="ECO:0007669"/>
    <property type="project" value="InterPro"/>
</dbReference>
<evidence type="ECO:0000256" key="1">
    <source>
        <dbReference type="ARBA" id="ARBA00023002"/>
    </source>
</evidence>
<accession>A0A1M5AD52</accession>
<gene>
    <name evidence="3" type="ORF">SAMN02745158_03152</name>
</gene>
<keyword evidence="4" id="KW-1185">Reference proteome</keyword>
<protein>
    <submittedName>
        <fullName evidence="3">2-oxoglutarate ferredoxin oxidoreductase subunit gamma</fullName>
    </submittedName>
</protein>
<dbReference type="RefSeq" id="WP_072853450.1">
    <property type="nucleotide sequence ID" value="NZ_FQVI01000019.1"/>
</dbReference>
<feature type="domain" description="Pyruvate/ketoisovalerate oxidoreductase catalytic" evidence="2">
    <location>
        <begin position="11"/>
        <end position="174"/>
    </location>
</feature>
<dbReference type="InterPro" id="IPR019752">
    <property type="entry name" value="Pyrv/ketoisovalerate_OxRed_cat"/>
</dbReference>
<name>A0A1M5AD52_9CLOT</name>
<dbReference type="AlphaFoldDB" id="A0A1M5AD52"/>
<dbReference type="InterPro" id="IPR052554">
    <property type="entry name" value="2-oxoglutarate_synth_KorC"/>
</dbReference>
<reference evidence="3 4" key="1">
    <citation type="submission" date="2016-11" db="EMBL/GenBank/DDBJ databases">
        <authorList>
            <person name="Jaros S."/>
            <person name="Januszkiewicz K."/>
            <person name="Wedrychowicz H."/>
        </authorList>
    </citation>
    <scope>NUCLEOTIDE SEQUENCE [LARGE SCALE GENOMIC DNA]</scope>
    <source>
        <strain evidence="3 4">DSM 17459</strain>
    </source>
</reference>
<evidence type="ECO:0000259" key="2">
    <source>
        <dbReference type="Pfam" id="PF01558"/>
    </source>
</evidence>
<dbReference type="SUPFAM" id="SSF53323">
    <property type="entry name" value="Pyruvate-ferredoxin oxidoreductase, PFOR, domain III"/>
    <property type="match status" value="1"/>
</dbReference>
<evidence type="ECO:0000313" key="4">
    <source>
        <dbReference type="Proteomes" id="UP000184245"/>
    </source>
</evidence>
<dbReference type="Gene3D" id="3.40.920.10">
    <property type="entry name" value="Pyruvate-ferredoxin oxidoreductase, PFOR, domain III"/>
    <property type="match status" value="1"/>
</dbReference>
<proteinExistence type="predicted"/>
<keyword evidence="1" id="KW-0560">Oxidoreductase</keyword>
<dbReference type="EMBL" id="FQVI01000019">
    <property type="protein sequence ID" value="SHF28193.1"/>
    <property type="molecule type" value="Genomic_DNA"/>
</dbReference>
<dbReference type="InterPro" id="IPR002869">
    <property type="entry name" value="Pyrv_flavodox_OxRed_cen"/>
</dbReference>